<organism evidence="1 2">
    <name type="scientific">Oryza meyeriana var. granulata</name>
    <dbReference type="NCBI Taxonomy" id="110450"/>
    <lineage>
        <taxon>Eukaryota</taxon>
        <taxon>Viridiplantae</taxon>
        <taxon>Streptophyta</taxon>
        <taxon>Embryophyta</taxon>
        <taxon>Tracheophyta</taxon>
        <taxon>Spermatophyta</taxon>
        <taxon>Magnoliopsida</taxon>
        <taxon>Liliopsida</taxon>
        <taxon>Poales</taxon>
        <taxon>Poaceae</taxon>
        <taxon>BOP clade</taxon>
        <taxon>Oryzoideae</taxon>
        <taxon>Oryzeae</taxon>
        <taxon>Oryzinae</taxon>
        <taxon>Oryza</taxon>
        <taxon>Oryza meyeriana</taxon>
    </lineage>
</organism>
<protein>
    <submittedName>
        <fullName evidence="1">Uncharacterized protein</fullName>
    </submittedName>
</protein>
<dbReference type="Proteomes" id="UP000479710">
    <property type="component" value="Unassembled WGS sequence"/>
</dbReference>
<comment type="caution">
    <text evidence="1">The sequence shown here is derived from an EMBL/GenBank/DDBJ whole genome shotgun (WGS) entry which is preliminary data.</text>
</comment>
<gene>
    <name evidence="1" type="ORF">E2562_013634</name>
</gene>
<sequence length="114" mass="12599">MDTSNRKYGWKHLLKPLEGMGFQRKIKILAKRTILEAENVTLHSARLWSLKTKRPRAEEEEAAAALTPTAFGEGGGVQGALHCPPAPKKPRLVIGCSLDGFKVLSVMDLGCFRR</sequence>
<evidence type="ECO:0000313" key="1">
    <source>
        <dbReference type="EMBL" id="KAF0932987.1"/>
    </source>
</evidence>
<dbReference type="EMBL" id="SPHZ02000001">
    <property type="protein sequence ID" value="KAF0932987.1"/>
    <property type="molecule type" value="Genomic_DNA"/>
</dbReference>
<evidence type="ECO:0000313" key="2">
    <source>
        <dbReference type="Proteomes" id="UP000479710"/>
    </source>
</evidence>
<dbReference type="OrthoDB" id="688768at2759"/>
<keyword evidence="2" id="KW-1185">Reference proteome</keyword>
<name>A0A6G1F7T7_9ORYZ</name>
<reference evidence="1 2" key="1">
    <citation type="submission" date="2019-11" db="EMBL/GenBank/DDBJ databases">
        <title>Whole genome sequence of Oryza granulata.</title>
        <authorList>
            <person name="Li W."/>
        </authorList>
    </citation>
    <scope>NUCLEOTIDE SEQUENCE [LARGE SCALE GENOMIC DNA]</scope>
    <source>
        <strain evidence="2">cv. Menghai</strain>
        <tissue evidence="1">Leaf</tissue>
    </source>
</reference>
<accession>A0A6G1F7T7</accession>
<proteinExistence type="predicted"/>
<dbReference type="AlphaFoldDB" id="A0A6G1F7T7"/>